<protein>
    <submittedName>
        <fullName evidence="2">Sal-like protein 4</fullName>
    </submittedName>
</protein>
<dbReference type="AlphaFoldDB" id="S7Q5S1"/>
<feature type="compositionally biased region" description="Basic and acidic residues" evidence="1">
    <location>
        <begin position="87"/>
        <end position="96"/>
    </location>
</feature>
<accession>S7Q5S1</accession>
<evidence type="ECO:0000313" key="2">
    <source>
        <dbReference type="EMBL" id="EPQ18743.1"/>
    </source>
</evidence>
<reference evidence="2 3" key="1">
    <citation type="journal article" date="2013" name="Nat. Commun.">
        <title>Genome analysis reveals insights into physiology and longevity of the Brandt's bat Myotis brandtii.</title>
        <authorList>
            <person name="Seim I."/>
            <person name="Fang X."/>
            <person name="Xiong Z."/>
            <person name="Lobanov A.V."/>
            <person name="Huang Z."/>
            <person name="Ma S."/>
            <person name="Feng Y."/>
            <person name="Turanov A.A."/>
            <person name="Zhu Y."/>
            <person name="Lenz T.L."/>
            <person name="Gerashchenko M.V."/>
            <person name="Fan D."/>
            <person name="Hee Yim S."/>
            <person name="Yao X."/>
            <person name="Jordan D."/>
            <person name="Xiong Y."/>
            <person name="Ma Y."/>
            <person name="Lyapunov A.N."/>
            <person name="Chen G."/>
            <person name="Kulakova O.I."/>
            <person name="Sun Y."/>
            <person name="Lee S.G."/>
            <person name="Bronson R.T."/>
            <person name="Moskalev A.A."/>
            <person name="Sunyaev S.R."/>
            <person name="Zhang G."/>
            <person name="Krogh A."/>
            <person name="Wang J."/>
            <person name="Gladyshev V.N."/>
        </authorList>
    </citation>
    <scope>NUCLEOTIDE SEQUENCE [LARGE SCALE GENOMIC DNA]</scope>
</reference>
<organism evidence="2 3">
    <name type="scientific">Myotis brandtii</name>
    <name type="common">Brandt's bat</name>
    <dbReference type="NCBI Taxonomy" id="109478"/>
    <lineage>
        <taxon>Eukaryota</taxon>
        <taxon>Metazoa</taxon>
        <taxon>Chordata</taxon>
        <taxon>Craniata</taxon>
        <taxon>Vertebrata</taxon>
        <taxon>Euteleostomi</taxon>
        <taxon>Mammalia</taxon>
        <taxon>Eutheria</taxon>
        <taxon>Laurasiatheria</taxon>
        <taxon>Chiroptera</taxon>
        <taxon>Yangochiroptera</taxon>
        <taxon>Vespertilionidae</taxon>
        <taxon>Myotis</taxon>
    </lineage>
</organism>
<dbReference type="Proteomes" id="UP000052978">
    <property type="component" value="Unassembled WGS sequence"/>
</dbReference>
<sequence>MALLSQEAGGQGLSLDILKQAQPPHANIPSTTSSVSPGLVPFALRPDRSRVLPSYLPGALTPQSPFSTVVSAPSKKGKGKPPNVPPEDVKPKDEAALYRNKRKH</sequence>
<evidence type="ECO:0000313" key="3">
    <source>
        <dbReference type="Proteomes" id="UP000052978"/>
    </source>
</evidence>
<keyword evidence="3" id="KW-1185">Reference proteome</keyword>
<evidence type="ECO:0000256" key="1">
    <source>
        <dbReference type="SAM" id="MobiDB-lite"/>
    </source>
</evidence>
<feature type="region of interest" description="Disordered" evidence="1">
    <location>
        <begin position="52"/>
        <end position="104"/>
    </location>
</feature>
<gene>
    <name evidence="2" type="ORF">D623_10017834</name>
</gene>
<name>S7Q5S1_MYOBR</name>
<proteinExistence type="predicted"/>
<dbReference type="EMBL" id="KE164558">
    <property type="protein sequence ID" value="EPQ18743.1"/>
    <property type="molecule type" value="Genomic_DNA"/>
</dbReference>